<keyword evidence="2" id="KW-1185">Reference proteome</keyword>
<gene>
    <name evidence="1" type="ORF">E2C01_096782</name>
</gene>
<accession>A0A5B7JYS2</accession>
<evidence type="ECO:0000313" key="2">
    <source>
        <dbReference type="Proteomes" id="UP000324222"/>
    </source>
</evidence>
<dbReference type="Proteomes" id="UP000324222">
    <property type="component" value="Unassembled WGS sequence"/>
</dbReference>
<comment type="caution">
    <text evidence="1">The sequence shown here is derived from an EMBL/GenBank/DDBJ whole genome shotgun (WGS) entry which is preliminary data.</text>
</comment>
<protein>
    <submittedName>
        <fullName evidence="1">Uncharacterized protein</fullName>
    </submittedName>
</protein>
<reference evidence="1 2" key="1">
    <citation type="submission" date="2019-05" db="EMBL/GenBank/DDBJ databases">
        <title>Another draft genome of Portunus trituberculatus and its Hox gene families provides insights of decapod evolution.</title>
        <authorList>
            <person name="Jeong J.-H."/>
            <person name="Song I."/>
            <person name="Kim S."/>
            <person name="Choi T."/>
            <person name="Kim D."/>
            <person name="Ryu S."/>
            <person name="Kim W."/>
        </authorList>
    </citation>
    <scope>NUCLEOTIDE SEQUENCE [LARGE SCALE GENOMIC DNA]</scope>
    <source>
        <tissue evidence="1">Muscle</tissue>
    </source>
</reference>
<name>A0A5B7JYS2_PORTR</name>
<evidence type="ECO:0000313" key="1">
    <source>
        <dbReference type="EMBL" id="MPD01263.1"/>
    </source>
</evidence>
<dbReference type="AlphaFoldDB" id="A0A5B7JYS2"/>
<sequence>MDGRNKQVIGTSRGDRFHVDRREKSAFSLVVKANSATLSTHSALPINEPYAAPPRCHQGIALPHFSLIEDSVYSQQPHNGGIHSHERRL</sequence>
<proteinExistence type="predicted"/>
<dbReference type="EMBL" id="VSRR010126357">
    <property type="protein sequence ID" value="MPD01263.1"/>
    <property type="molecule type" value="Genomic_DNA"/>
</dbReference>
<organism evidence="1 2">
    <name type="scientific">Portunus trituberculatus</name>
    <name type="common">Swimming crab</name>
    <name type="synonym">Neptunus trituberculatus</name>
    <dbReference type="NCBI Taxonomy" id="210409"/>
    <lineage>
        <taxon>Eukaryota</taxon>
        <taxon>Metazoa</taxon>
        <taxon>Ecdysozoa</taxon>
        <taxon>Arthropoda</taxon>
        <taxon>Crustacea</taxon>
        <taxon>Multicrustacea</taxon>
        <taxon>Malacostraca</taxon>
        <taxon>Eumalacostraca</taxon>
        <taxon>Eucarida</taxon>
        <taxon>Decapoda</taxon>
        <taxon>Pleocyemata</taxon>
        <taxon>Brachyura</taxon>
        <taxon>Eubrachyura</taxon>
        <taxon>Portunoidea</taxon>
        <taxon>Portunidae</taxon>
        <taxon>Portuninae</taxon>
        <taxon>Portunus</taxon>
    </lineage>
</organism>